<feature type="domain" description="HTH cro/C1-type" evidence="2">
    <location>
        <begin position="10"/>
        <end position="65"/>
    </location>
</feature>
<dbReference type="SUPFAM" id="SSF47413">
    <property type="entry name" value="lambda repressor-like DNA-binding domains"/>
    <property type="match status" value="1"/>
</dbReference>
<dbReference type="EMBL" id="JACMHY010000001">
    <property type="protein sequence ID" value="MBC2863915.1"/>
    <property type="molecule type" value="Genomic_DNA"/>
</dbReference>
<comment type="caution">
    <text evidence="3">The sequence shown here is derived from an EMBL/GenBank/DDBJ whole genome shotgun (WGS) entry which is preliminary data.</text>
</comment>
<dbReference type="GO" id="GO:0003677">
    <property type="term" value="F:DNA binding"/>
    <property type="evidence" value="ECO:0007669"/>
    <property type="project" value="InterPro"/>
</dbReference>
<feature type="compositionally biased region" description="Pro residues" evidence="1">
    <location>
        <begin position="164"/>
        <end position="177"/>
    </location>
</feature>
<feature type="compositionally biased region" description="Low complexity" evidence="1">
    <location>
        <begin position="296"/>
        <end position="328"/>
    </location>
</feature>
<dbReference type="RefSeq" id="WP_159670553.1">
    <property type="nucleotide sequence ID" value="NZ_JACMHY010000001.1"/>
</dbReference>
<dbReference type="InterPro" id="IPR010982">
    <property type="entry name" value="Lambda_DNA-bd_dom_sf"/>
</dbReference>
<dbReference type="InterPro" id="IPR001387">
    <property type="entry name" value="Cro/C1-type_HTH"/>
</dbReference>
<feature type="compositionally biased region" description="Low complexity" evidence="1">
    <location>
        <begin position="116"/>
        <end position="145"/>
    </location>
</feature>
<dbReference type="SMART" id="SM00530">
    <property type="entry name" value="HTH_XRE"/>
    <property type="match status" value="1"/>
</dbReference>
<evidence type="ECO:0000256" key="1">
    <source>
        <dbReference type="SAM" id="MobiDB-lite"/>
    </source>
</evidence>
<keyword evidence="4" id="KW-1185">Reference proteome</keyword>
<name>A0A7X1HWB8_9ACTN</name>
<dbReference type="Proteomes" id="UP000517694">
    <property type="component" value="Unassembled WGS sequence"/>
</dbReference>
<dbReference type="PROSITE" id="PS50943">
    <property type="entry name" value="HTH_CROC1"/>
    <property type="match status" value="1"/>
</dbReference>
<feature type="compositionally biased region" description="Low complexity" evidence="1">
    <location>
        <begin position="178"/>
        <end position="238"/>
    </location>
</feature>
<organism evidence="3 4">
    <name type="scientific">Streptomyces mexicanus</name>
    <dbReference type="NCBI Taxonomy" id="178566"/>
    <lineage>
        <taxon>Bacteria</taxon>
        <taxon>Bacillati</taxon>
        <taxon>Actinomycetota</taxon>
        <taxon>Actinomycetes</taxon>
        <taxon>Kitasatosporales</taxon>
        <taxon>Streptomycetaceae</taxon>
        <taxon>Streptomyces</taxon>
    </lineage>
</organism>
<gene>
    <name evidence="3" type="ORF">H1R13_02590</name>
</gene>
<reference evidence="3 4" key="1">
    <citation type="submission" date="2020-08" db="EMBL/GenBank/DDBJ databases">
        <title>Whole-Genome Sequence of French Clinical Streptomyces mexicanus Strain Q0842.</title>
        <authorList>
            <person name="Boxberger M."/>
            <person name="La Scola B."/>
        </authorList>
    </citation>
    <scope>NUCLEOTIDE SEQUENCE [LARGE SCALE GENOMIC DNA]</scope>
    <source>
        <strain evidence="3 4">Marseille-Q0842</strain>
    </source>
</reference>
<dbReference type="Pfam" id="PF13560">
    <property type="entry name" value="HTH_31"/>
    <property type="match status" value="1"/>
</dbReference>
<evidence type="ECO:0000259" key="2">
    <source>
        <dbReference type="PROSITE" id="PS50943"/>
    </source>
</evidence>
<dbReference type="Gene3D" id="1.10.260.40">
    <property type="entry name" value="lambda repressor-like DNA-binding domains"/>
    <property type="match status" value="1"/>
</dbReference>
<sequence>MAGEDFAELLRELKERSGLSYGALGKRLHMSASTVHRYVSGDVVPTDYAPVERLARICRATPEELLELHRRWVRADALRGVKAQAAGEAPARAEATEAACGAVDEARTEAGDGARTEAPAEAGGAAGAEAGTEGAGRAATGSREGSVPESSAGPQAGPSVGSPAVPPVEPSAVPPAVPLVEPSTVPRVEPSPVEPSSVSSSSAGPSGAGSSPAEPSPVGRSAGSPAHPAAPHSPQPEAVPAVGPRLAPRDRKKRPAALLVSAGIVAVAAATALVVNLVPGGSGGADRVRGVGEAVSAPASTAHTGGTAGASGSASPSPSASRSVQGSATPSATASGGKSRAGTGARGADRASGGTGTGDAGGADAAGPVPVTVATTPYYWHLPCEQSFLVDRSPQNVPPPPPQQDAVGWATPLGAVAADHQTVVLTVQGTGARTVVLQALHVRVVSSGAPLTWNKYAMGDGCGGGVDTKSFDVSLDLGNPLAQPIAGQRPFPYKVSESDPEVFYVNAHTSGHDVRWYLELDWSSGERHGTVRVDDHGRPFRTSGSGKPYYVQPLGRHEWQRVDDY</sequence>
<dbReference type="AlphaFoldDB" id="A0A7X1HWB8"/>
<accession>A0A7X1HWB8</accession>
<evidence type="ECO:0000313" key="4">
    <source>
        <dbReference type="Proteomes" id="UP000517694"/>
    </source>
</evidence>
<feature type="compositionally biased region" description="Basic and acidic residues" evidence="1">
    <location>
        <begin position="106"/>
        <end position="115"/>
    </location>
</feature>
<feature type="region of interest" description="Disordered" evidence="1">
    <location>
        <begin position="296"/>
        <end position="365"/>
    </location>
</feature>
<dbReference type="CDD" id="cd00093">
    <property type="entry name" value="HTH_XRE"/>
    <property type="match status" value="1"/>
</dbReference>
<proteinExistence type="predicted"/>
<protein>
    <submittedName>
        <fullName evidence="3">Helix-turn-helix domain-containing protein</fullName>
    </submittedName>
</protein>
<dbReference type="OrthoDB" id="3359627at2"/>
<evidence type="ECO:0000313" key="3">
    <source>
        <dbReference type="EMBL" id="MBC2863915.1"/>
    </source>
</evidence>
<feature type="region of interest" description="Disordered" evidence="1">
    <location>
        <begin position="106"/>
        <end position="250"/>
    </location>
</feature>